<dbReference type="PANTHER" id="PTHR43539">
    <property type="entry name" value="FLAVIN-BINDING MONOOXYGENASE-LIKE PROTEIN (AFU_ORTHOLOGUE AFUA_4G09220)"/>
    <property type="match status" value="1"/>
</dbReference>
<feature type="domain" description="FAD/NAD(P)-binding" evidence="2">
    <location>
        <begin position="45"/>
        <end position="269"/>
    </location>
</feature>
<dbReference type="InterPro" id="IPR036188">
    <property type="entry name" value="FAD/NAD-bd_sf"/>
</dbReference>
<evidence type="ECO:0000259" key="2">
    <source>
        <dbReference type="Pfam" id="PF07992"/>
    </source>
</evidence>
<dbReference type="AlphaFoldDB" id="A0A0N7H0T8"/>
<sequence length="500" mass="55578">MSVKSTECSALDELASRVQADLHVLRFPHDPWVLPKTHPSGKHVYDVAIIGGGQGGLAIAAGLLRERVDNIVVFDQQPKGLEGPWNNTARMRTLRTVKHLPGIDASLTSLAPQAWYTAKYGEEAWEELVKIPKGDWQEYLTWCRDTLKIPVENLTGVSNVIPEDKLFRLELNRFDGRGEISSREFVYARRVVVATGVDGSGAWHVPKFISSALPKDRYASSGEHIDFSKLVGKKIAVLGAGASAFDNASTALETGALEATVCIRRKDIQRINPQIWMAKAGFLNHYADMDDSLKWKYMRHMFRYNIPAPQDAYNRLSGLEGASVRTNAAWEGVKLVIDDGKEQVEVSLASGDKLKVDYLIVAVGFVNDFSLRPELSSIANSIALWQDKYSPAHGEEDAQISSHPYLGENFEFVEKRSGETPYISKIFNFTYSALVSMGLSGSAISGFRYSVPRAVRGITKSLYLEDAEEIYNKFTDYAELEIVGVVPFNNSTQKRKVFAD</sequence>
<dbReference type="RefSeq" id="WP_054597274.1">
    <property type="nucleotide sequence ID" value="NZ_CP012830.1"/>
</dbReference>
<dbReference type="GO" id="GO:0004497">
    <property type="term" value="F:monooxygenase activity"/>
    <property type="evidence" value="ECO:0007669"/>
    <property type="project" value="TreeGrafter"/>
</dbReference>
<dbReference type="PRINTS" id="PR00368">
    <property type="entry name" value="FADPNR"/>
</dbReference>
<gene>
    <name evidence="3" type="ORF">AO353_24435</name>
</gene>
<dbReference type="OrthoDB" id="8671611at2"/>
<dbReference type="SUPFAM" id="SSF51905">
    <property type="entry name" value="FAD/NAD(P)-binding domain"/>
    <property type="match status" value="1"/>
</dbReference>
<name>A0A0N7H0T8_PSEFL</name>
<evidence type="ECO:0000256" key="1">
    <source>
        <dbReference type="ARBA" id="ARBA00023002"/>
    </source>
</evidence>
<accession>A0A0N7H0T8</accession>
<dbReference type="PANTHER" id="PTHR43539:SF91">
    <property type="entry name" value="FAD-DEPENDENT URATE HYDROXYLASE"/>
    <property type="match status" value="1"/>
</dbReference>
<evidence type="ECO:0000313" key="3">
    <source>
        <dbReference type="EMBL" id="ALI04060.1"/>
    </source>
</evidence>
<protein>
    <submittedName>
        <fullName evidence="3">Flavoprotein</fullName>
    </submittedName>
</protein>
<evidence type="ECO:0000313" key="4">
    <source>
        <dbReference type="Proteomes" id="UP000066487"/>
    </source>
</evidence>
<dbReference type="Proteomes" id="UP000066487">
    <property type="component" value="Chromosome"/>
</dbReference>
<dbReference type="Gene3D" id="3.50.50.60">
    <property type="entry name" value="FAD/NAD(P)-binding domain"/>
    <property type="match status" value="1"/>
</dbReference>
<proteinExistence type="predicted"/>
<organism evidence="3 4">
    <name type="scientific">Pseudomonas fluorescens</name>
    <dbReference type="NCBI Taxonomy" id="294"/>
    <lineage>
        <taxon>Bacteria</taxon>
        <taxon>Pseudomonadati</taxon>
        <taxon>Pseudomonadota</taxon>
        <taxon>Gammaproteobacteria</taxon>
        <taxon>Pseudomonadales</taxon>
        <taxon>Pseudomonadaceae</taxon>
        <taxon>Pseudomonas</taxon>
    </lineage>
</organism>
<reference evidence="4" key="1">
    <citation type="submission" date="2015-09" db="EMBL/GenBank/DDBJ databases">
        <title>Whole genome sequence of Pseudomonas fluorescens FW300-N2E3.</title>
        <authorList>
            <person name="Ray J."/>
            <person name="Melnyk R."/>
            <person name="Deutschbauer A."/>
        </authorList>
    </citation>
    <scope>NUCLEOTIDE SEQUENCE [LARGE SCALE GENOMIC DNA]</scope>
    <source>
        <strain evidence="4">FW300-N2E3</strain>
    </source>
</reference>
<dbReference type="Pfam" id="PF07992">
    <property type="entry name" value="Pyr_redox_2"/>
    <property type="match status" value="1"/>
</dbReference>
<dbReference type="EMBL" id="CP012830">
    <property type="protein sequence ID" value="ALI04060.1"/>
    <property type="molecule type" value="Genomic_DNA"/>
</dbReference>
<dbReference type="InterPro" id="IPR023753">
    <property type="entry name" value="FAD/NAD-binding_dom"/>
</dbReference>
<keyword evidence="1" id="KW-0560">Oxidoreductase</keyword>
<dbReference type="InterPro" id="IPR050982">
    <property type="entry name" value="Auxin_biosynth/cation_transpt"/>
</dbReference>
<reference evidence="3 4" key="2">
    <citation type="journal article" date="2018" name="Nature">
        <title>Mutant phenotypes for thousands of bacterial genes of unknown function.</title>
        <authorList>
            <person name="Price M.N."/>
            <person name="Wetmore K.M."/>
            <person name="Waters R.J."/>
            <person name="Callaghan M."/>
            <person name="Ray J."/>
            <person name="Liu H."/>
            <person name="Kuehl J.V."/>
            <person name="Melnyk R.A."/>
            <person name="Lamson J.S."/>
            <person name="Suh Y."/>
            <person name="Carlson H.K."/>
            <person name="Esquivel Z."/>
            <person name="Sadeeshkumar H."/>
            <person name="Chakraborty R."/>
            <person name="Zane G.M."/>
            <person name="Rubin B.E."/>
            <person name="Wall J.D."/>
            <person name="Visel A."/>
            <person name="Bristow J."/>
            <person name="Blow M.J."/>
            <person name="Arkin A.P."/>
            <person name="Deutschbauer A.M."/>
        </authorList>
    </citation>
    <scope>NUCLEOTIDE SEQUENCE [LARGE SCALE GENOMIC DNA]</scope>
    <source>
        <strain evidence="3 4">FW300-N2E3</strain>
    </source>
</reference>
<dbReference type="GO" id="GO:0050660">
    <property type="term" value="F:flavin adenine dinucleotide binding"/>
    <property type="evidence" value="ECO:0007669"/>
    <property type="project" value="TreeGrafter"/>
</dbReference>